<keyword evidence="6" id="KW-0805">Transcription regulation</keyword>
<comment type="catalytic activity">
    <reaction evidence="9">
        <text>L-lysyl-[histone] + acetyl-CoA = N(6)-acetyl-L-lysyl-[histone] + CoA + H(+)</text>
        <dbReference type="Rhea" id="RHEA:21992"/>
        <dbReference type="Rhea" id="RHEA-COMP:9845"/>
        <dbReference type="Rhea" id="RHEA-COMP:11338"/>
        <dbReference type="ChEBI" id="CHEBI:15378"/>
        <dbReference type="ChEBI" id="CHEBI:29969"/>
        <dbReference type="ChEBI" id="CHEBI:57287"/>
        <dbReference type="ChEBI" id="CHEBI:57288"/>
        <dbReference type="ChEBI" id="CHEBI:61930"/>
        <dbReference type="EC" id="2.3.1.48"/>
    </reaction>
    <physiologicalReaction direction="left-to-right" evidence="9">
        <dbReference type="Rhea" id="RHEA:21993"/>
    </physiologicalReaction>
</comment>
<dbReference type="PROSITE" id="PS51728">
    <property type="entry name" value="RTT109_HAT"/>
    <property type="match status" value="1"/>
</dbReference>
<proteinExistence type="predicted"/>
<dbReference type="EC" id="2.3.1.48" evidence="2"/>
<comment type="caution">
    <text evidence="11">The sequence shown here is derived from an EMBL/GenBank/DDBJ whole genome shotgun (WGS) entry which is preliminary data.</text>
</comment>
<dbReference type="STRING" id="64571.A0A1Y2GNG3"/>
<dbReference type="InterPro" id="IPR013178">
    <property type="entry name" value="Histone_AcTrfase_Rtt109/CBP"/>
</dbReference>
<dbReference type="GO" id="GO:0006355">
    <property type="term" value="P:regulation of DNA-templated transcription"/>
    <property type="evidence" value="ECO:0007669"/>
    <property type="project" value="InterPro"/>
</dbReference>
<gene>
    <name evidence="11" type="ORF">BCR41DRAFT_352897</name>
</gene>
<evidence type="ECO:0000256" key="9">
    <source>
        <dbReference type="ARBA" id="ARBA00048940"/>
    </source>
</evidence>
<dbReference type="OrthoDB" id="3361892at2759"/>
<keyword evidence="4" id="KW-0227">DNA damage</keyword>
<evidence type="ECO:0000256" key="6">
    <source>
        <dbReference type="ARBA" id="ARBA00023015"/>
    </source>
</evidence>
<dbReference type="GO" id="GO:0006974">
    <property type="term" value="P:DNA damage response"/>
    <property type="evidence" value="ECO:0007669"/>
    <property type="project" value="UniProtKB-KW"/>
</dbReference>
<dbReference type="GeneID" id="33565881"/>
<dbReference type="RefSeq" id="XP_021881584.1">
    <property type="nucleotide sequence ID" value="XM_022024037.1"/>
</dbReference>
<name>A0A1Y2GNG3_9FUNG</name>
<dbReference type="SMART" id="SM01250">
    <property type="entry name" value="KAT11"/>
    <property type="match status" value="1"/>
</dbReference>
<evidence type="ECO:0000256" key="10">
    <source>
        <dbReference type="SAM" id="MobiDB-lite"/>
    </source>
</evidence>
<keyword evidence="12" id="KW-1185">Reference proteome</keyword>
<feature type="compositionally biased region" description="Acidic residues" evidence="10">
    <location>
        <begin position="481"/>
        <end position="492"/>
    </location>
</feature>
<evidence type="ECO:0000256" key="8">
    <source>
        <dbReference type="ARBA" id="ARBA00023242"/>
    </source>
</evidence>
<feature type="compositionally biased region" description="Polar residues" evidence="10">
    <location>
        <begin position="520"/>
        <end position="529"/>
    </location>
</feature>
<evidence type="ECO:0000256" key="5">
    <source>
        <dbReference type="ARBA" id="ARBA00022990"/>
    </source>
</evidence>
<feature type="region of interest" description="Disordered" evidence="10">
    <location>
        <begin position="254"/>
        <end position="305"/>
    </location>
</feature>
<organism evidence="11 12">
    <name type="scientific">Lobosporangium transversale</name>
    <dbReference type="NCBI Taxonomy" id="64571"/>
    <lineage>
        <taxon>Eukaryota</taxon>
        <taxon>Fungi</taxon>
        <taxon>Fungi incertae sedis</taxon>
        <taxon>Mucoromycota</taxon>
        <taxon>Mortierellomycotina</taxon>
        <taxon>Mortierellomycetes</taxon>
        <taxon>Mortierellales</taxon>
        <taxon>Mortierellaceae</taxon>
        <taxon>Lobosporangium</taxon>
    </lineage>
</organism>
<dbReference type="PANTHER" id="PTHR31571:SF2">
    <property type="entry name" value="HISTONE ACETYLTRANSFERASE RTT109"/>
    <property type="match status" value="1"/>
</dbReference>
<accession>A0A1Y2GNG3</accession>
<feature type="compositionally biased region" description="Basic and acidic residues" evidence="10">
    <location>
        <begin position="493"/>
        <end position="507"/>
    </location>
</feature>
<evidence type="ECO:0000256" key="3">
    <source>
        <dbReference type="ARBA" id="ARBA00022679"/>
    </source>
</evidence>
<feature type="region of interest" description="Disordered" evidence="10">
    <location>
        <begin position="481"/>
        <end position="529"/>
    </location>
</feature>
<dbReference type="Proteomes" id="UP000193648">
    <property type="component" value="Unassembled WGS sequence"/>
</dbReference>
<dbReference type="Pfam" id="PF08214">
    <property type="entry name" value="HAT_KAT11"/>
    <property type="match status" value="1"/>
</dbReference>
<evidence type="ECO:0000256" key="4">
    <source>
        <dbReference type="ARBA" id="ARBA00022763"/>
    </source>
</evidence>
<dbReference type="GO" id="GO:0032931">
    <property type="term" value="F:histone H3K56 acetyltransferase activity"/>
    <property type="evidence" value="ECO:0007669"/>
    <property type="project" value="TreeGrafter"/>
</dbReference>
<evidence type="ECO:0000256" key="1">
    <source>
        <dbReference type="ARBA" id="ARBA00004123"/>
    </source>
</evidence>
<dbReference type="InParanoid" id="A0A1Y2GNG3"/>
<reference evidence="11 12" key="1">
    <citation type="submission" date="2016-07" db="EMBL/GenBank/DDBJ databases">
        <title>Pervasive Adenine N6-methylation of Active Genes in Fungi.</title>
        <authorList>
            <consortium name="DOE Joint Genome Institute"/>
            <person name="Mondo S.J."/>
            <person name="Dannebaum R.O."/>
            <person name="Kuo R.C."/>
            <person name="Labutti K."/>
            <person name="Haridas S."/>
            <person name="Kuo A."/>
            <person name="Salamov A."/>
            <person name="Ahrendt S.R."/>
            <person name="Lipzen A."/>
            <person name="Sullivan W."/>
            <person name="Andreopoulos W.B."/>
            <person name="Clum A."/>
            <person name="Lindquist E."/>
            <person name="Daum C."/>
            <person name="Ramamoorthy G.K."/>
            <person name="Gryganskyi A."/>
            <person name="Culley D."/>
            <person name="Magnuson J.K."/>
            <person name="James T.Y."/>
            <person name="O'Malley M.A."/>
            <person name="Stajich J.E."/>
            <person name="Spatafora J.W."/>
            <person name="Visel A."/>
            <person name="Grigoriev I.V."/>
        </authorList>
    </citation>
    <scope>NUCLEOTIDE SEQUENCE [LARGE SCALE GENOMIC DNA]</scope>
    <source>
        <strain evidence="11 12">NRRL 3116</strain>
    </source>
</reference>
<evidence type="ECO:0000313" key="11">
    <source>
        <dbReference type="EMBL" id="ORZ16649.1"/>
    </source>
</evidence>
<dbReference type="AlphaFoldDB" id="A0A1Y2GNG3"/>
<comment type="subcellular location">
    <subcellularLocation>
        <location evidence="1">Nucleus</location>
    </subcellularLocation>
</comment>
<keyword evidence="5" id="KW-0007">Acetylation</keyword>
<feature type="compositionally biased region" description="Basic and acidic residues" evidence="10">
    <location>
        <begin position="256"/>
        <end position="271"/>
    </location>
</feature>
<dbReference type="PANTHER" id="PTHR31571">
    <property type="entry name" value="ALTERED INHERITANCE OF MITOCHONDRIA PROTEIN 6"/>
    <property type="match status" value="1"/>
</dbReference>
<keyword evidence="8" id="KW-0539">Nucleus</keyword>
<dbReference type="InterPro" id="IPR016849">
    <property type="entry name" value="Rtt109"/>
</dbReference>
<evidence type="ECO:0000256" key="7">
    <source>
        <dbReference type="ARBA" id="ARBA00023163"/>
    </source>
</evidence>
<evidence type="ECO:0000313" key="12">
    <source>
        <dbReference type="Proteomes" id="UP000193648"/>
    </source>
</evidence>
<evidence type="ECO:0000256" key="2">
    <source>
        <dbReference type="ARBA" id="ARBA00013184"/>
    </source>
</evidence>
<keyword evidence="7" id="KW-0804">Transcription</keyword>
<protein>
    <recommendedName>
        <fullName evidence="2">histone acetyltransferase</fullName>
        <ecNumber evidence="2">2.3.1.48</ecNumber>
    </recommendedName>
</protein>
<dbReference type="EMBL" id="MCFF01000017">
    <property type="protein sequence ID" value="ORZ16649.1"/>
    <property type="molecule type" value="Genomic_DNA"/>
</dbReference>
<sequence>MTSINVIGEDPVLKSIAQELIISFQGQVKRVPLNYNKSNDKPNEEQSYQRQDLFYPYEFQLFSFLTRPTTCKKLFPPHVQKKRHQSITVQERLILLSIGPKAETKENKGALNHGHQVLDQKRYMEQEKEHEPSTEGIDAPVLVAGLEVLEYLLTPMTTADISSSSAKSHSSNECPLERIIYIAKVDTSGCWPLPKVDTRGLKSPTHALVRGYLNAMRSNTIITTAFTKGSTCISHLHHQSSSAVAAAKLSSMAISSEKKKENGQRSDKEDSCGDATGDSSPLSNDEEQKLQQQQQQQQEEEEEGFELPLLVSTPHKTSLYVFARAQPQYLFAESAQNTGKRVLDDRGLVRWWKNLLTTIYSQQIPVNDSKCKRKQQAWWYIPGMETERQASSIIRFSPLSSISLSTTTTFHWTYGYPDRNSKEMAYSLIPQFPDDPKSRLMQSASCSGGAVDINTFWELVAIGEESGAGKITGFFRIVEEGNIEEDEEEGEKEGETNEQKAKGEEGQKLTGAVEEEPKGSKSTSVSHETTAETTVAAGIETVISPAQGSSESYTKVINYLLSLDFSTLEKSKNSTRQWMNRFNSWTRKLQEKRQQQQEENHSTLLPSWIQTTSLTIFLQHVNEIVVSNQSQSTSSTSSINASSSAPTVNILGAGLIKPKVPEFASVSSSGQAPTVNVLNASFIKRKTPVVNNLSSSLIKRKEPSTASISTSTVTLAPASVVQDSGLTKKQKTDCGKP</sequence>
<dbReference type="GO" id="GO:0005634">
    <property type="term" value="C:nucleus"/>
    <property type="evidence" value="ECO:0007669"/>
    <property type="project" value="UniProtKB-SubCell"/>
</dbReference>
<dbReference type="InterPro" id="IPR051236">
    <property type="entry name" value="HAT_RTT109-like"/>
</dbReference>
<keyword evidence="3" id="KW-0808">Transferase</keyword>